<protein>
    <submittedName>
        <fullName evidence="1">Glycosyltransferase family 25 protein</fullName>
    </submittedName>
</protein>
<dbReference type="HOGENOM" id="CLU_2335117_0_0_1"/>
<accession>G2QJV3</accession>
<dbReference type="AlphaFoldDB" id="G2QJV3"/>
<sequence>MGHLHTLKTIIDKRWMTALILENDADWDIEIKKQLALVAPHIRAVTNSTSHGQPQPYGSTWDLLWLGHCGDGVPPTGVVSIFDSTLPEEAAYRENTGE</sequence>
<organism evidence="1 2">
    <name type="scientific">Thermothelomyces thermophilus (strain ATCC 42464 / BCRC 31852 / DSM 1799)</name>
    <name type="common">Sporotrichum thermophile</name>
    <dbReference type="NCBI Taxonomy" id="573729"/>
    <lineage>
        <taxon>Eukaryota</taxon>
        <taxon>Fungi</taxon>
        <taxon>Dikarya</taxon>
        <taxon>Ascomycota</taxon>
        <taxon>Pezizomycotina</taxon>
        <taxon>Sordariomycetes</taxon>
        <taxon>Sordariomycetidae</taxon>
        <taxon>Sordariales</taxon>
        <taxon>Chaetomiaceae</taxon>
        <taxon>Thermothelomyces</taxon>
    </lineage>
</organism>
<dbReference type="GeneID" id="11507210"/>
<dbReference type="EMBL" id="CP003006">
    <property type="protein sequence ID" value="AEO59859.1"/>
    <property type="molecule type" value="Genomic_DNA"/>
</dbReference>
<evidence type="ECO:0000313" key="2">
    <source>
        <dbReference type="Proteomes" id="UP000007322"/>
    </source>
</evidence>
<dbReference type="STRING" id="573729.G2QJV3"/>
<gene>
    <name evidence="1" type="ORF">MYCTH_2308461</name>
</gene>
<dbReference type="OrthoDB" id="47375at2759"/>
<dbReference type="KEGG" id="mtm:MYCTH_2308461"/>
<keyword evidence="1" id="KW-0808">Transferase</keyword>
<keyword evidence="2" id="KW-1185">Reference proteome</keyword>
<dbReference type="InParanoid" id="G2QJV3"/>
<dbReference type="Proteomes" id="UP000007322">
    <property type="component" value="Chromosome 5"/>
</dbReference>
<dbReference type="VEuPathDB" id="FungiDB:MYCTH_2308461"/>
<name>G2QJV3_THET4</name>
<dbReference type="RefSeq" id="XP_003665104.1">
    <property type="nucleotide sequence ID" value="XM_003665056.1"/>
</dbReference>
<dbReference type="GO" id="GO:0016740">
    <property type="term" value="F:transferase activity"/>
    <property type="evidence" value="ECO:0007669"/>
    <property type="project" value="UniProtKB-KW"/>
</dbReference>
<evidence type="ECO:0000313" key="1">
    <source>
        <dbReference type="EMBL" id="AEO59859.1"/>
    </source>
</evidence>
<proteinExistence type="predicted"/>
<reference evidence="1 2" key="1">
    <citation type="journal article" date="2011" name="Nat. Biotechnol.">
        <title>Comparative genomic analysis of the thermophilic biomass-degrading fungi Myceliophthora thermophila and Thielavia terrestris.</title>
        <authorList>
            <person name="Berka R.M."/>
            <person name="Grigoriev I.V."/>
            <person name="Otillar R."/>
            <person name="Salamov A."/>
            <person name="Grimwood J."/>
            <person name="Reid I."/>
            <person name="Ishmael N."/>
            <person name="John T."/>
            <person name="Darmond C."/>
            <person name="Moisan M.-C."/>
            <person name="Henrissat B."/>
            <person name="Coutinho P.M."/>
            <person name="Lombard V."/>
            <person name="Natvig D.O."/>
            <person name="Lindquist E."/>
            <person name="Schmutz J."/>
            <person name="Lucas S."/>
            <person name="Harris P."/>
            <person name="Powlowski J."/>
            <person name="Bellemare A."/>
            <person name="Taylor D."/>
            <person name="Butler G."/>
            <person name="de Vries R.P."/>
            <person name="Allijn I.E."/>
            <person name="van den Brink J."/>
            <person name="Ushinsky S."/>
            <person name="Storms R."/>
            <person name="Powell A.J."/>
            <person name="Paulsen I.T."/>
            <person name="Elbourne L.D.H."/>
            <person name="Baker S.E."/>
            <person name="Magnuson J."/>
            <person name="LaBoissiere S."/>
            <person name="Clutterbuck A.J."/>
            <person name="Martinez D."/>
            <person name="Wogulis M."/>
            <person name="de Leon A.L."/>
            <person name="Rey M.W."/>
            <person name="Tsang A."/>
        </authorList>
    </citation>
    <scope>NUCLEOTIDE SEQUENCE [LARGE SCALE GENOMIC DNA]</scope>
    <source>
        <strain evidence="2">ATCC 42464 / BCRC 31852 / DSM 1799</strain>
    </source>
</reference>